<comment type="caution">
    <text evidence="2">The sequence shown here is derived from an EMBL/GenBank/DDBJ whole genome shotgun (WGS) entry which is preliminary data.</text>
</comment>
<keyword evidence="3" id="KW-1185">Reference proteome</keyword>
<protein>
    <submittedName>
        <fullName evidence="2">Uncharacterized protein</fullName>
    </submittedName>
</protein>
<dbReference type="InterPro" id="IPR043777">
    <property type="entry name" value="DUF5719"/>
</dbReference>
<sequence length="480" mass="48015">MKGLTALRAVVVTAVAAGLVYGSNQVDVTADWSRSGDRAAARASTAAMNTTLVCPGPDRPGAPGQDQSPQQVAVSSGVAPTAWIGGSGAGSLQFTRLPANGSGAPQERTSSAENERTDLSGAGALRLTGAGSLARGVAALQYAVDDEPTVAGLVMNACSAPTKDAWLPIGGNQAGRLGRVVLSNPTQTPVTVDVAVVGHAGEVADKGANGVVVPPGDRVVVGVGDFDGSLADAMVHVTSRGGSVGVTGFDVWMTGETPSGAAASAPAQAGTDLILPAFQVTTGTPRVRVAVPGGEAATVRVRLVDADGLVVADEVQDVPAGATGSVALQGVPAGWYALRVTSEQPVAAAAMTSAVATGRSDISWSTSADGTEGVVGTPLPMLPAGVRTTISLYSPDKPATVELVTTGDGGRTQQVQVEADRETRLEVTGRTGVWVRVRSGSVHAALASSGRDSAGPLLEVAALEPVVVKSDLRESTAELD</sequence>
<feature type="region of interest" description="Disordered" evidence="1">
    <location>
        <begin position="94"/>
        <end position="117"/>
    </location>
</feature>
<feature type="compositionally biased region" description="Polar residues" evidence="1">
    <location>
        <begin position="65"/>
        <end position="74"/>
    </location>
</feature>
<name>A0A3D9UM11_9MICO</name>
<reference evidence="2 3" key="1">
    <citation type="submission" date="2018-08" db="EMBL/GenBank/DDBJ databases">
        <title>Sequencing the genomes of 1000 actinobacteria strains.</title>
        <authorList>
            <person name="Klenk H.-P."/>
        </authorList>
    </citation>
    <scope>NUCLEOTIDE SEQUENCE [LARGE SCALE GENOMIC DNA]</scope>
    <source>
        <strain evidence="2 3">DSM 22967</strain>
    </source>
</reference>
<dbReference type="Pfam" id="PF18986">
    <property type="entry name" value="DUF5719"/>
    <property type="match status" value="1"/>
</dbReference>
<proteinExistence type="predicted"/>
<evidence type="ECO:0000313" key="2">
    <source>
        <dbReference type="EMBL" id="REF30482.1"/>
    </source>
</evidence>
<dbReference type="EMBL" id="QTUA01000001">
    <property type="protein sequence ID" value="REF30482.1"/>
    <property type="molecule type" value="Genomic_DNA"/>
</dbReference>
<dbReference type="Proteomes" id="UP000256253">
    <property type="component" value="Unassembled WGS sequence"/>
</dbReference>
<organism evidence="2 3">
    <name type="scientific">Calidifontibacter indicus</name>
    <dbReference type="NCBI Taxonomy" id="419650"/>
    <lineage>
        <taxon>Bacteria</taxon>
        <taxon>Bacillati</taxon>
        <taxon>Actinomycetota</taxon>
        <taxon>Actinomycetes</taxon>
        <taxon>Micrococcales</taxon>
        <taxon>Dermacoccaceae</taxon>
        <taxon>Calidifontibacter</taxon>
    </lineage>
</organism>
<evidence type="ECO:0000313" key="3">
    <source>
        <dbReference type="Proteomes" id="UP000256253"/>
    </source>
</evidence>
<feature type="region of interest" description="Disordered" evidence="1">
    <location>
        <begin position="55"/>
        <end position="77"/>
    </location>
</feature>
<accession>A0A3D9UM11</accession>
<evidence type="ECO:0000256" key="1">
    <source>
        <dbReference type="SAM" id="MobiDB-lite"/>
    </source>
</evidence>
<gene>
    <name evidence="2" type="ORF">DFJ65_1490</name>
</gene>
<dbReference type="AlphaFoldDB" id="A0A3D9UM11"/>